<dbReference type="PANTHER" id="PTHR35789">
    <property type="entry name" value="SPORE GERMINATION PROTEIN B3"/>
    <property type="match status" value="1"/>
</dbReference>
<keyword evidence="5" id="KW-0472">Membrane</keyword>
<dbReference type="InterPro" id="IPR038501">
    <property type="entry name" value="Spore_GerAC_C_sf"/>
</dbReference>
<accession>A0ABW5P9E9</accession>
<evidence type="ECO:0000313" key="10">
    <source>
        <dbReference type="EMBL" id="MFD2611089.1"/>
    </source>
</evidence>
<feature type="domain" description="Spore germination GerAC-like C-terminal" evidence="8">
    <location>
        <begin position="207"/>
        <end position="372"/>
    </location>
</feature>
<dbReference type="Pfam" id="PF05504">
    <property type="entry name" value="Spore_GerAC"/>
    <property type="match status" value="1"/>
</dbReference>
<evidence type="ECO:0000256" key="1">
    <source>
        <dbReference type="ARBA" id="ARBA00004635"/>
    </source>
</evidence>
<evidence type="ECO:0000259" key="9">
    <source>
        <dbReference type="Pfam" id="PF25198"/>
    </source>
</evidence>
<reference evidence="11" key="1">
    <citation type="journal article" date="2019" name="Int. J. Syst. Evol. Microbiol.">
        <title>The Global Catalogue of Microorganisms (GCM) 10K type strain sequencing project: providing services to taxonomists for standard genome sequencing and annotation.</title>
        <authorList>
            <consortium name="The Broad Institute Genomics Platform"/>
            <consortium name="The Broad Institute Genome Sequencing Center for Infectious Disease"/>
            <person name="Wu L."/>
            <person name="Ma J."/>
        </authorList>
    </citation>
    <scope>NUCLEOTIDE SEQUENCE [LARGE SCALE GENOMIC DNA]</scope>
    <source>
        <strain evidence="11">KCTC 3950</strain>
    </source>
</reference>
<keyword evidence="4" id="KW-0732">Signal</keyword>
<gene>
    <name evidence="10" type="ORF">ACFSUF_01470</name>
</gene>
<dbReference type="Pfam" id="PF25198">
    <property type="entry name" value="Spore_GerAC_N"/>
    <property type="match status" value="1"/>
</dbReference>
<keyword evidence="7" id="KW-0449">Lipoprotein</keyword>
<evidence type="ECO:0000259" key="8">
    <source>
        <dbReference type="Pfam" id="PF05504"/>
    </source>
</evidence>
<dbReference type="InterPro" id="IPR046953">
    <property type="entry name" value="Spore_GerAC-like_C"/>
</dbReference>
<proteinExistence type="inferred from homology"/>
<dbReference type="InterPro" id="IPR008844">
    <property type="entry name" value="Spore_GerAC-like"/>
</dbReference>
<dbReference type="EMBL" id="JBHUME010000002">
    <property type="protein sequence ID" value="MFD2611089.1"/>
    <property type="molecule type" value="Genomic_DNA"/>
</dbReference>
<protein>
    <submittedName>
        <fullName evidence="10">Ger(X)C family spore germination protein</fullName>
    </submittedName>
</protein>
<evidence type="ECO:0000256" key="6">
    <source>
        <dbReference type="ARBA" id="ARBA00023139"/>
    </source>
</evidence>
<name>A0ABW5P9E9_9BACL</name>
<comment type="caution">
    <text evidence="10">The sequence shown here is derived from an EMBL/GenBank/DDBJ whole genome shotgun (WGS) entry which is preliminary data.</text>
</comment>
<keyword evidence="3" id="KW-0309">Germination</keyword>
<sequence length="384" mass="43394">MRSLKYMFLLLFVIICGCWDRTEINDLAFVMGTAIDVADNGNLLCTIQIAVPLSIQGGMNGGGSGNKFFYITAEGKNGNEVHDNLQKKSSRLLFYSHRSVVFLSERLAKQGIENVLDIFTHDPRNRLKTYLMVVKGGEARNILKLNSPLKQVPIEAVRGIEVSGEDVGVTLRDFFIAYESEGVHPVVGVVEQENRSNDPHKQVFRVSGTGVFKNLKLSGLLDERDTLVQLWVTGKLKNGPFTAKLPKGKGQVGMIINHFDRKIITQIQRDSVHFKIQLKGQGNLVENNTELDINDPQNLKLIKKALEDAAKKQVQDFIIKIQKEYKADSVGFGREIYKNYPEQWDIWKNKWDKRFPESKISIEVNLSIRGAGMVHSSFEQKETE</sequence>
<dbReference type="Gene3D" id="3.30.300.210">
    <property type="entry name" value="Nutrient germinant receptor protein C, domain 3"/>
    <property type="match status" value="1"/>
</dbReference>
<evidence type="ECO:0000256" key="2">
    <source>
        <dbReference type="ARBA" id="ARBA00007886"/>
    </source>
</evidence>
<evidence type="ECO:0000256" key="3">
    <source>
        <dbReference type="ARBA" id="ARBA00022544"/>
    </source>
</evidence>
<keyword evidence="6" id="KW-0564">Palmitate</keyword>
<dbReference type="PROSITE" id="PS51257">
    <property type="entry name" value="PROKAR_LIPOPROTEIN"/>
    <property type="match status" value="1"/>
</dbReference>
<feature type="domain" description="Spore germination protein N-terminal" evidence="9">
    <location>
        <begin position="20"/>
        <end position="191"/>
    </location>
</feature>
<keyword evidence="11" id="KW-1185">Reference proteome</keyword>
<organism evidence="10 11">
    <name type="scientific">Paenibacillus gansuensis</name>
    <dbReference type="NCBI Taxonomy" id="306542"/>
    <lineage>
        <taxon>Bacteria</taxon>
        <taxon>Bacillati</taxon>
        <taxon>Bacillota</taxon>
        <taxon>Bacilli</taxon>
        <taxon>Bacillales</taxon>
        <taxon>Paenibacillaceae</taxon>
        <taxon>Paenibacillus</taxon>
    </lineage>
</organism>
<dbReference type="InterPro" id="IPR057336">
    <property type="entry name" value="GerAC_N"/>
</dbReference>
<dbReference type="RefSeq" id="WP_377599399.1">
    <property type="nucleotide sequence ID" value="NZ_JBHUME010000002.1"/>
</dbReference>
<dbReference type="NCBIfam" id="TIGR02887">
    <property type="entry name" value="spore_ger_x_C"/>
    <property type="match status" value="1"/>
</dbReference>
<dbReference type="PANTHER" id="PTHR35789:SF1">
    <property type="entry name" value="SPORE GERMINATION PROTEIN B3"/>
    <property type="match status" value="1"/>
</dbReference>
<evidence type="ECO:0000256" key="4">
    <source>
        <dbReference type="ARBA" id="ARBA00022729"/>
    </source>
</evidence>
<evidence type="ECO:0000313" key="11">
    <source>
        <dbReference type="Proteomes" id="UP001597541"/>
    </source>
</evidence>
<dbReference type="Proteomes" id="UP001597541">
    <property type="component" value="Unassembled WGS sequence"/>
</dbReference>
<comment type="subcellular location">
    <subcellularLocation>
        <location evidence="1">Membrane</location>
        <topology evidence="1">Lipid-anchor</topology>
    </subcellularLocation>
</comment>
<comment type="similarity">
    <text evidence="2">Belongs to the GerABKC lipoprotein family.</text>
</comment>
<dbReference type="Gene3D" id="6.20.190.10">
    <property type="entry name" value="Nutrient germinant receptor protein C, domain 1"/>
    <property type="match status" value="1"/>
</dbReference>
<evidence type="ECO:0000256" key="7">
    <source>
        <dbReference type="ARBA" id="ARBA00023288"/>
    </source>
</evidence>
<evidence type="ECO:0000256" key="5">
    <source>
        <dbReference type="ARBA" id="ARBA00023136"/>
    </source>
</evidence>